<evidence type="ECO:0000313" key="2">
    <source>
        <dbReference type="Proteomes" id="UP000316781"/>
    </source>
</evidence>
<name>A0A549SP64_METSR</name>
<organism evidence="1 2">
    <name type="scientific">Methylosinus sporium</name>
    <dbReference type="NCBI Taxonomy" id="428"/>
    <lineage>
        <taxon>Bacteria</taxon>
        <taxon>Pseudomonadati</taxon>
        <taxon>Pseudomonadota</taxon>
        <taxon>Alphaproteobacteria</taxon>
        <taxon>Hyphomicrobiales</taxon>
        <taxon>Methylocystaceae</taxon>
        <taxon>Methylosinus</taxon>
    </lineage>
</organism>
<reference evidence="1 2" key="1">
    <citation type="submission" date="2019-07" db="EMBL/GenBank/DDBJ databases">
        <title>Ln-dependent methylotrophs.</title>
        <authorList>
            <person name="Tani A."/>
        </authorList>
    </citation>
    <scope>NUCLEOTIDE SEQUENCE [LARGE SCALE GENOMIC DNA]</scope>
    <source>
        <strain evidence="1 2">SM89A</strain>
    </source>
</reference>
<accession>A0A549SP64</accession>
<dbReference type="Proteomes" id="UP000316781">
    <property type="component" value="Unassembled WGS sequence"/>
</dbReference>
<dbReference type="RefSeq" id="WP_142863475.1">
    <property type="nucleotide sequence ID" value="NZ_VJMF01000056.1"/>
</dbReference>
<protein>
    <submittedName>
        <fullName evidence="1">Uncharacterized protein</fullName>
    </submittedName>
</protein>
<proteinExistence type="predicted"/>
<sequence>MLSAATPSFAFDTTELLGKWIHKGAKSDMIVEFTPTSMSFYPVGPDRKPLAPPQPTSVTYRLLGDTIGIDLGPGPGFIVLPHDHDTITLDIPGLFAHRLIRLRP</sequence>
<comment type="caution">
    <text evidence="1">The sequence shown here is derived from an EMBL/GenBank/DDBJ whole genome shotgun (WGS) entry which is preliminary data.</text>
</comment>
<evidence type="ECO:0000313" key="1">
    <source>
        <dbReference type="EMBL" id="TRL31419.1"/>
    </source>
</evidence>
<gene>
    <name evidence="1" type="ORF">FM996_13695</name>
</gene>
<dbReference type="AlphaFoldDB" id="A0A549SP64"/>
<dbReference type="EMBL" id="VJMF01000056">
    <property type="protein sequence ID" value="TRL31419.1"/>
    <property type="molecule type" value="Genomic_DNA"/>
</dbReference>